<dbReference type="GO" id="GO:0005737">
    <property type="term" value="C:cytoplasm"/>
    <property type="evidence" value="ECO:0007669"/>
    <property type="project" value="TreeGrafter"/>
</dbReference>
<protein>
    <submittedName>
        <fullName evidence="7">Pyridoxal phosphate-dependent aminotransferase</fullName>
        <ecNumber evidence="7">2.6.1.-</ecNumber>
    </submittedName>
</protein>
<keyword evidence="8" id="KW-1185">Reference proteome</keyword>
<keyword evidence="3 7" id="KW-0032">Aminotransferase</keyword>
<dbReference type="SUPFAM" id="SSF53383">
    <property type="entry name" value="PLP-dependent transferases"/>
    <property type="match status" value="1"/>
</dbReference>
<dbReference type="Gene3D" id="3.40.640.10">
    <property type="entry name" value="Type I PLP-dependent aspartate aminotransferase-like (Major domain)"/>
    <property type="match status" value="1"/>
</dbReference>
<dbReference type="AlphaFoldDB" id="A0A9X1QNM0"/>
<accession>A0A9X1QNM0</accession>
<dbReference type="EMBL" id="JAKGSI010000003">
    <property type="protein sequence ID" value="MCF4006717.1"/>
    <property type="molecule type" value="Genomic_DNA"/>
</dbReference>
<dbReference type="InterPro" id="IPR015422">
    <property type="entry name" value="PyrdxlP-dep_Trfase_small"/>
</dbReference>
<dbReference type="RefSeq" id="WP_236118532.1">
    <property type="nucleotide sequence ID" value="NZ_JAKGSI010000003.1"/>
</dbReference>
<dbReference type="GO" id="GO:0030170">
    <property type="term" value="F:pyridoxal phosphate binding"/>
    <property type="evidence" value="ECO:0007669"/>
    <property type="project" value="InterPro"/>
</dbReference>
<dbReference type="CDD" id="cd00609">
    <property type="entry name" value="AAT_like"/>
    <property type="match status" value="1"/>
</dbReference>
<sequence>MNRVVQRLQPFQQTIFATMTEKAIEHNAVNLGQGFPDEDGPRPMLERAAQEILHGNNQYGDGRGHTELREAISRQRERARGQHYDPETDILVTVGATEAIAATVLGLVEPDSEVILIEPYYDVYAAAVALAGAKRVGVPLIPNGKSWTLDFDALDAAISEKTSLLILNTPHNPTGAVLGRDVLERLARTCVEHDIVVLSDEVYEYLTFNNREHVSIASLPGMRERTVVVSSAAKTLNVTGWKTGWALAPAELLAGVVKAKQFMSYVGATPVQPAVAYALDNEEEWIHGLVDSLDRKRQKLADGLRAAGFDVHDTNGTYFIVVDISPLGYKDGVQFCMDLPEKCGVAAIPVQVFTDDESPWKTKVRFAFCKRDEVLDEAIRRLHALNES</sequence>
<evidence type="ECO:0000313" key="8">
    <source>
        <dbReference type="Proteomes" id="UP001139336"/>
    </source>
</evidence>
<evidence type="ECO:0000256" key="4">
    <source>
        <dbReference type="ARBA" id="ARBA00022679"/>
    </source>
</evidence>
<dbReference type="EC" id="2.6.1.-" evidence="7"/>
<dbReference type="NCBIfam" id="NF005855">
    <property type="entry name" value="PRK07777.1"/>
    <property type="match status" value="1"/>
</dbReference>
<dbReference type="Gene3D" id="3.90.1150.10">
    <property type="entry name" value="Aspartate Aminotransferase, domain 1"/>
    <property type="match status" value="1"/>
</dbReference>
<proteinExistence type="inferred from homology"/>
<reference evidence="7" key="1">
    <citation type="submission" date="2022-01" db="EMBL/GenBank/DDBJ databases">
        <title>Corynebacterium sp. nov isolated from isolated from the feces of the greater white-fronted geese (Anser albifrons) at Poyang Lake, PR China.</title>
        <authorList>
            <person name="Liu Q."/>
        </authorList>
    </citation>
    <scope>NUCLEOTIDE SEQUENCE</scope>
    <source>
        <strain evidence="7">JCM 32435</strain>
    </source>
</reference>
<evidence type="ECO:0000256" key="3">
    <source>
        <dbReference type="ARBA" id="ARBA00022576"/>
    </source>
</evidence>
<feature type="domain" description="Aminotransferase class I/classII large" evidence="6">
    <location>
        <begin position="28"/>
        <end position="382"/>
    </location>
</feature>
<evidence type="ECO:0000256" key="1">
    <source>
        <dbReference type="ARBA" id="ARBA00001933"/>
    </source>
</evidence>
<gene>
    <name evidence="7" type="ORF">L1O03_05925</name>
</gene>
<evidence type="ECO:0000256" key="5">
    <source>
        <dbReference type="ARBA" id="ARBA00022898"/>
    </source>
</evidence>
<dbReference type="InterPro" id="IPR004839">
    <property type="entry name" value="Aminotransferase_I/II_large"/>
</dbReference>
<dbReference type="PANTHER" id="PTHR43807:SF20">
    <property type="entry name" value="FI04487P"/>
    <property type="match status" value="1"/>
</dbReference>
<dbReference type="InterPro" id="IPR051326">
    <property type="entry name" value="Kynurenine-oxoglutarate_AT"/>
</dbReference>
<dbReference type="InterPro" id="IPR015424">
    <property type="entry name" value="PyrdxlP-dep_Trfase"/>
</dbReference>
<comment type="similarity">
    <text evidence="2">Belongs to the class-I pyridoxal-phosphate-dependent aminotransferase family.</text>
</comment>
<organism evidence="7 8">
    <name type="scientific">Corynebacterium uropygiale</name>
    <dbReference type="NCBI Taxonomy" id="1775911"/>
    <lineage>
        <taxon>Bacteria</taxon>
        <taxon>Bacillati</taxon>
        <taxon>Actinomycetota</taxon>
        <taxon>Actinomycetes</taxon>
        <taxon>Mycobacteriales</taxon>
        <taxon>Corynebacteriaceae</taxon>
        <taxon>Corynebacterium</taxon>
    </lineage>
</organism>
<evidence type="ECO:0000313" key="7">
    <source>
        <dbReference type="EMBL" id="MCF4006717.1"/>
    </source>
</evidence>
<dbReference type="FunFam" id="3.40.640.10:FF:000024">
    <property type="entry name" value="Kynurenine--oxoglutarate transaminase 3"/>
    <property type="match status" value="1"/>
</dbReference>
<dbReference type="Proteomes" id="UP001139336">
    <property type="component" value="Unassembled WGS sequence"/>
</dbReference>
<dbReference type="PANTHER" id="PTHR43807">
    <property type="entry name" value="FI04487P"/>
    <property type="match status" value="1"/>
</dbReference>
<evidence type="ECO:0000259" key="6">
    <source>
        <dbReference type="Pfam" id="PF00155"/>
    </source>
</evidence>
<dbReference type="GO" id="GO:0016212">
    <property type="term" value="F:kynurenine-oxoglutarate transaminase activity"/>
    <property type="evidence" value="ECO:0007669"/>
    <property type="project" value="TreeGrafter"/>
</dbReference>
<evidence type="ECO:0000256" key="2">
    <source>
        <dbReference type="ARBA" id="ARBA00007441"/>
    </source>
</evidence>
<name>A0A9X1QNM0_9CORY</name>
<keyword evidence="4 7" id="KW-0808">Transferase</keyword>
<dbReference type="InterPro" id="IPR015421">
    <property type="entry name" value="PyrdxlP-dep_Trfase_major"/>
</dbReference>
<comment type="caution">
    <text evidence="7">The sequence shown here is derived from an EMBL/GenBank/DDBJ whole genome shotgun (WGS) entry which is preliminary data.</text>
</comment>
<dbReference type="Pfam" id="PF00155">
    <property type="entry name" value="Aminotran_1_2"/>
    <property type="match status" value="1"/>
</dbReference>
<comment type="cofactor">
    <cofactor evidence="1">
        <name>pyridoxal 5'-phosphate</name>
        <dbReference type="ChEBI" id="CHEBI:597326"/>
    </cofactor>
</comment>
<keyword evidence="5" id="KW-0663">Pyridoxal phosphate</keyword>